<proteinExistence type="predicted"/>
<reference evidence="2 3" key="1">
    <citation type="submission" date="2024-10" db="EMBL/GenBank/DDBJ databases">
        <title>Updated reference genomes for cyclostephanoid diatoms.</title>
        <authorList>
            <person name="Roberts W.R."/>
            <person name="Alverson A.J."/>
        </authorList>
    </citation>
    <scope>NUCLEOTIDE SEQUENCE [LARGE SCALE GENOMIC DNA]</scope>
    <source>
        <strain evidence="2 3">AJA228-03</strain>
    </source>
</reference>
<organism evidence="2 3">
    <name type="scientific">Cyclostephanos tholiformis</name>
    <dbReference type="NCBI Taxonomy" id="382380"/>
    <lineage>
        <taxon>Eukaryota</taxon>
        <taxon>Sar</taxon>
        <taxon>Stramenopiles</taxon>
        <taxon>Ochrophyta</taxon>
        <taxon>Bacillariophyta</taxon>
        <taxon>Coscinodiscophyceae</taxon>
        <taxon>Thalassiosirophycidae</taxon>
        <taxon>Stephanodiscales</taxon>
        <taxon>Stephanodiscaceae</taxon>
        <taxon>Cyclostephanos</taxon>
    </lineage>
</organism>
<protein>
    <submittedName>
        <fullName evidence="2">Uncharacterized protein</fullName>
    </submittedName>
</protein>
<name>A0ABD3RVU5_9STRA</name>
<feature type="compositionally biased region" description="Polar residues" evidence="1">
    <location>
        <begin position="1"/>
        <end position="13"/>
    </location>
</feature>
<gene>
    <name evidence="2" type="ORF">ACHAXA_008398</name>
</gene>
<accession>A0ABD3RVU5</accession>
<evidence type="ECO:0000256" key="1">
    <source>
        <dbReference type="SAM" id="MobiDB-lite"/>
    </source>
</evidence>
<dbReference type="Proteomes" id="UP001530377">
    <property type="component" value="Unassembled WGS sequence"/>
</dbReference>
<sequence>MLRPISTNATRQKNIPPECPTSDFVGRISSSRESPRNDVTMTNMKRVTFSESSHMYIVTNLRHGDAVHRRRLWYTPDEILTMKANVKFSILQTRRDISRKCYNRDGLFGIEKYLSKDLDREYKRRKRDLFLAVRAEQGRLRVSDPTRRRIPDIDRLAIVSLRHSRWAVDRALAAAYLLELDLSSSSSLRDNDELRIARA</sequence>
<evidence type="ECO:0000313" key="3">
    <source>
        <dbReference type="Proteomes" id="UP001530377"/>
    </source>
</evidence>
<comment type="caution">
    <text evidence="2">The sequence shown here is derived from an EMBL/GenBank/DDBJ whole genome shotgun (WGS) entry which is preliminary data.</text>
</comment>
<feature type="region of interest" description="Disordered" evidence="1">
    <location>
        <begin position="1"/>
        <end position="20"/>
    </location>
</feature>
<keyword evidence="3" id="KW-1185">Reference proteome</keyword>
<dbReference type="AlphaFoldDB" id="A0ABD3RVU5"/>
<dbReference type="EMBL" id="JALLPB020000154">
    <property type="protein sequence ID" value="KAL3816327.1"/>
    <property type="molecule type" value="Genomic_DNA"/>
</dbReference>
<evidence type="ECO:0000313" key="2">
    <source>
        <dbReference type="EMBL" id="KAL3816327.1"/>
    </source>
</evidence>